<dbReference type="Pfam" id="PF00512">
    <property type="entry name" value="HisKA"/>
    <property type="match status" value="1"/>
</dbReference>
<dbReference type="GO" id="GO:0000155">
    <property type="term" value="F:phosphorelay sensor kinase activity"/>
    <property type="evidence" value="ECO:0007669"/>
    <property type="project" value="InterPro"/>
</dbReference>
<feature type="transmembrane region" description="Helical" evidence="10">
    <location>
        <begin position="151"/>
        <end position="171"/>
    </location>
</feature>
<comment type="catalytic activity">
    <reaction evidence="1">
        <text>ATP + protein L-histidine = ADP + protein N-phospho-L-histidine.</text>
        <dbReference type="EC" id="2.7.13.3"/>
    </reaction>
</comment>
<dbReference type="Gene3D" id="1.10.287.130">
    <property type="match status" value="1"/>
</dbReference>
<dbReference type="EC" id="2.7.13.3" evidence="3"/>
<keyword evidence="9" id="KW-0902">Two-component regulatory system</keyword>
<evidence type="ECO:0000256" key="5">
    <source>
        <dbReference type="ARBA" id="ARBA00022679"/>
    </source>
</evidence>
<dbReference type="PANTHER" id="PTHR45436">
    <property type="entry name" value="SENSOR HISTIDINE KINASE YKOH"/>
    <property type="match status" value="1"/>
</dbReference>
<dbReference type="EMBL" id="JASJOS010000021">
    <property type="protein sequence ID" value="MDJ1485534.1"/>
    <property type="molecule type" value="Genomic_DNA"/>
</dbReference>
<dbReference type="PROSITE" id="PS50885">
    <property type="entry name" value="HAMP"/>
    <property type="match status" value="1"/>
</dbReference>
<accession>A0AAE3U9W3</accession>
<evidence type="ECO:0000256" key="2">
    <source>
        <dbReference type="ARBA" id="ARBA00004370"/>
    </source>
</evidence>
<keyword evidence="8 10" id="KW-1133">Transmembrane helix</keyword>
<evidence type="ECO:0000256" key="9">
    <source>
        <dbReference type="ARBA" id="ARBA00023012"/>
    </source>
</evidence>
<dbReference type="InterPro" id="IPR036890">
    <property type="entry name" value="HATPase_C_sf"/>
</dbReference>
<evidence type="ECO:0000256" key="6">
    <source>
        <dbReference type="ARBA" id="ARBA00022692"/>
    </source>
</evidence>
<keyword evidence="5" id="KW-0808">Transferase</keyword>
<sequence>MKLNWPTLNLRKKAAVFFATAFLVLWSCASFLFFQRLKKTLYATLDGQLKARATIVTEKTSLHPKIVPLPQNNESFLILYQHTDFYHHTNLTDTVFKPVSLPFTVRSDSAFSENHWRVIRQKTHLENRGYLIVVYGVPANAVEEEILSLTFINWLLLMCGFLLSLVVANWLTGRLLSPLQKVIALTQAINFKTITLLNAPSTKDEINDLVVSFNRMLVRIKEQSDKQTAFFASASHELRTPLSVMQTRLQVWLQSEAISPEIKSLFEQQLTEVKRMTKMTNDFLLLSQLKSGQILTTGTVTNLSDLVAVSLSYFKSKADQKNTTFKIEYSSLEADWDVVMDAEKTTIIVNNLLENAIKYSPDKEKITIRFEKSETRVMVCIENYIHADINPVMADLKNEFYHSKPLDGEGFGLGLWIANQLATIQQMSLELYIQNGCFQAWLSIPVTKSENLIRAI</sequence>
<keyword evidence="7 13" id="KW-0418">Kinase</keyword>
<gene>
    <name evidence="13" type="ORF">QNI16_33900</name>
</gene>
<comment type="caution">
    <text evidence="13">The sequence shown here is derived from an EMBL/GenBank/DDBJ whole genome shotgun (WGS) entry which is preliminary data.</text>
</comment>
<dbReference type="PANTHER" id="PTHR45436:SF5">
    <property type="entry name" value="SENSOR HISTIDINE KINASE TRCS"/>
    <property type="match status" value="1"/>
</dbReference>
<dbReference type="InterPro" id="IPR003661">
    <property type="entry name" value="HisK_dim/P_dom"/>
</dbReference>
<evidence type="ECO:0000256" key="8">
    <source>
        <dbReference type="ARBA" id="ARBA00022989"/>
    </source>
</evidence>
<dbReference type="RefSeq" id="WP_313988225.1">
    <property type="nucleotide sequence ID" value="NZ_JASJOS010000021.1"/>
</dbReference>
<dbReference type="Proteomes" id="UP001241110">
    <property type="component" value="Unassembled WGS sequence"/>
</dbReference>
<keyword evidence="6 10" id="KW-0812">Transmembrane</keyword>
<dbReference type="PROSITE" id="PS50109">
    <property type="entry name" value="HIS_KIN"/>
    <property type="match status" value="1"/>
</dbReference>
<keyword evidence="10" id="KW-0472">Membrane</keyword>
<dbReference type="AlphaFoldDB" id="A0AAE3U9W3"/>
<dbReference type="Gene3D" id="3.30.565.10">
    <property type="entry name" value="Histidine kinase-like ATPase, C-terminal domain"/>
    <property type="match status" value="1"/>
</dbReference>
<evidence type="ECO:0000259" key="12">
    <source>
        <dbReference type="PROSITE" id="PS50885"/>
    </source>
</evidence>
<evidence type="ECO:0000256" key="3">
    <source>
        <dbReference type="ARBA" id="ARBA00012438"/>
    </source>
</evidence>
<evidence type="ECO:0000259" key="11">
    <source>
        <dbReference type="PROSITE" id="PS50109"/>
    </source>
</evidence>
<reference evidence="13" key="1">
    <citation type="submission" date="2023-05" db="EMBL/GenBank/DDBJ databases">
        <authorList>
            <person name="Zhang X."/>
        </authorList>
    </citation>
    <scope>NUCLEOTIDE SEQUENCE</scope>
    <source>
        <strain evidence="13">YF14B1</strain>
    </source>
</reference>
<keyword evidence="4" id="KW-0597">Phosphoprotein</keyword>
<dbReference type="InterPro" id="IPR003594">
    <property type="entry name" value="HATPase_dom"/>
</dbReference>
<evidence type="ECO:0000256" key="7">
    <source>
        <dbReference type="ARBA" id="ARBA00022777"/>
    </source>
</evidence>
<name>A0AAE3U9W3_9BACT</name>
<proteinExistence type="predicted"/>
<dbReference type="SMART" id="SM00388">
    <property type="entry name" value="HisKA"/>
    <property type="match status" value="1"/>
</dbReference>
<dbReference type="Gene3D" id="6.10.340.10">
    <property type="match status" value="1"/>
</dbReference>
<protein>
    <recommendedName>
        <fullName evidence="3">histidine kinase</fullName>
        <ecNumber evidence="3">2.7.13.3</ecNumber>
    </recommendedName>
</protein>
<comment type="subcellular location">
    <subcellularLocation>
        <location evidence="2">Membrane</location>
    </subcellularLocation>
</comment>
<dbReference type="CDD" id="cd00082">
    <property type="entry name" value="HisKA"/>
    <property type="match status" value="1"/>
</dbReference>
<dbReference type="GO" id="GO:0005886">
    <property type="term" value="C:plasma membrane"/>
    <property type="evidence" value="ECO:0007669"/>
    <property type="project" value="TreeGrafter"/>
</dbReference>
<dbReference type="InterPro" id="IPR036097">
    <property type="entry name" value="HisK_dim/P_sf"/>
</dbReference>
<dbReference type="SUPFAM" id="SSF47384">
    <property type="entry name" value="Homodimeric domain of signal transducing histidine kinase"/>
    <property type="match status" value="1"/>
</dbReference>
<organism evidence="13 14">
    <name type="scientific">Xanthocytophaga flava</name>
    <dbReference type="NCBI Taxonomy" id="3048013"/>
    <lineage>
        <taxon>Bacteria</taxon>
        <taxon>Pseudomonadati</taxon>
        <taxon>Bacteroidota</taxon>
        <taxon>Cytophagia</taxon>
        <taxon>Cytophagales</taxon>
        <taxon>Rhodocytophagaceae</taxon>
        <taxon>Xanthocytophaga</taxon>
    </lineage>
</organism>
<dbReference type="InterPro" id="IPR003660">
    <property type="entry name" value="HAMP_dom"/>
</dbReference>
<feature type="domain" description="HAMP" evidence="12">
    <location>
        <begin position="173"/>
        <end position="225"/>
    </location>
</feature>
<dbReference type="Pfam" id="PF02518">
    <property type="entry name" value="HATPase_c"/>
    <property type="match status" value="1"/>
</dbReference>
<evidence type="ECO:0000313" key="13">
    <source>
        <dbReference type="EMBL" id="MDJ1485534.1"/>
    </source>
</evidence>
<dbReference type="CDD" id="cd06225">
    <property type="entry name" value="HAMP"/>
    <property type="match status" value="1"/>
</dbReference>
<evidence type="ECO:0000256" key="1">
    <source>
        <dbReference type="ARBA" id="ARBA00000085"/>
    </source>
</evidence>
<dbReference type="InterPro" id="IPR050428">
    <property type="entry name" value="TCS_sensor_his_kinase"/>
</dbReference>
<dbReference type="Pfam" id="PF00672">
    <property type="entry name" value="HAMP"/>
    <property type="match status" value="1"/>
</dbReference>
<feature type="domain" description="Histidine kinase" evidence="11">
    <location>
        <begin position="233"/>
        <end position="448"/>
    </location>
</feature>
<evidence type="ECO:0000313" key="14">
    <source>
        <dbReference type="Proteomes" id="UP001241110"/>
    </source>
</evidence>
<evidence type="ECO:0000256" key="4">
    <source>
        <dbReference type="ARBA" id="ARBA00022553"/>
    </source>
</evidence>
<dbReference type="InterPro" id="IPR005467">
    <property type="entry name" value="His_kinase_dom"/>
</dbReference>
<evidence type="ECO:0000256" key="10">
    <source>
        <dbReference type="SAM" id="Phobius"/>
    </source>
</evidence>
<dbReference type="SUPFAM" id="SSF55874">
    <property type="entry name" value="ATPase domain of HSP90 chaperone/DNA topoisomerase II/histidine kinase"/>
    <property type="match status" value="1"/>
</dbReference>